<dbReference type="InterPro" id="IPR011051">
    <property type="entry name" value="RmlC_Cupin_sf"/>
</dbReference>
<dbReference type="SUPFAM" id="SSF51182">
    <property type="entry name" value="RmlC-like cupins"/>
    <property type="match status" value="1"/>
</dbReference>
<dbReference type="InterPro" id="IPR013096">
    <property type="entry name" value="Cupin_2"/>
</dbReference>
<keyword evidence="3" id="KW-1185">Reference proteome</keyword>
<protein>
    <submittedName>
        <fullName evidence="2">Cupin domain-containing protein</fullName>
    </submittedName>
</protein>
<proteinExistence type="predicted"/>
<sequence>MSIIKSPPSPTHILGGARFTSLATPSRGSNETAIWQVEIEPGTPATPHSLSREEVFVVLDGKASVRIGGKAGIAAKGDAIVVPSDTEFELTNEGDDMLRLMCCFPVGGQARVGDKAFTPPWAE</sequence>
<dbReference type="Gene3D" id="2.60.120.10">
    <property type="entry name" value="Jelly Rolls"/>
    <property type="match status" value="1"/>
</dbReference>
<reference evidence="2" key="1">
    <citation type="submission" date="2020-09" db="EMBL/GenBank/DDBJ databases">
        <title>Genome seq and assembly of Tianweitania sp.</title>
        <authorList>
            <person name="Chhetri G."/>
        </authorList>
    </citation>
    <scope>NUCLEOTIDE SEQUENCE</scope>
    <source>
        <strain evidence="2">Rool2</strain>
    </source>
</reference>
<organism evidence="2 3">
    <name type="scientific">Oryzicola mucosus</name>
    <dbReference type="NCBI Taxonomy" id="2767425"/>
    <lineage>
        <taxon>Bacteria</taxon>
        <taxon>Pseudomonadati</taxon>
        <taxon>Pseudomonadota</taxon>
        <taxon>Alphaproteobacteria</taxon>
        <taxon>Hyphomicrobiales</taxon>
        <taxon>Phyllobacteriaceae</taxon>
        <taxon>Oryzicola</taxon>
    </lineage>
</organism>
<dbReference type="InterPro" id="IPR014710">
    <property type="entry name" value="RmlC-like_jellyroll"/>
</dbReference>
<name>A0A8J6PP31_9HYPH</name>
<accession>A0A8J6PP31</accession>
<dbReference type="Pfam" id="PF07883">
    <property type="entry name" value="Cupin_2"/>
    <property type="match status" value="1"/>
</dbReference>
<gene>
    <name evidence="2" type="ORF">ICI42_13800</name>
</gene>
<dbReference type="EMBL" id="JACVVX010000004">
    <property type="protein sequence ID" value="MBD0415732.1"/>
    <property type="molecule type" value="Genomic_DNA"/>
</dbReference>
<dbReference type="AlphaFoldDB" id="A0A8J6PP31"/>
<evidence type="ECO:0000259" key="1">
    <source>
        <dbReference type="Pfam" id="PF07883"/>
    </source>
</evidence>
<evidence type="ECO:0000313" key="3">
    <source>
        <dbReference type="Proteomes" id="UP000643405"/>
    </source>
</evidence>
<evidence type="ECO:0000313" key="2">
    <source>
        <dbReference type="EMBL" id="MBD0415732.1"/>
    </source>
</evidence>
<comment type="caution">
    <text evidence="2">The sequence shown here is derived from an EMBL/GenBank/DDBJ whole genome shotgun (WGS) entry which is preliminary data.</text>
</comment>
<feature type="domain" description="Cupin type-2" evidence="1">
    <location>
        <begin position="36"/>
        <end position="102"/>
    </location>
</feature>
<dbReference type="RefSeq" id="WP_188165173.1">
    <property type="nucleotide sequence ID" value="NZ_JACVVX010000004.1"/>
</dbReference>
<dbReference type="Proteomes" id="UP000643405">
    <property type="component" value="Unassembled WGS sequence"/>
</dbReference>